<dbReference type="SUPFAM" id="SSF56925">
    <property type="entry name" value="OMPA-like"/>
    <property type="match status" value="1"/>
</dbReference>
<dbReference type="Gene3D" id="2.40.160.20">
    <property type="match status" value="1"/>
</dbReference>
<protein>
    <submittedName>
        <fullName evidence="2">Uncharacterized protein</fullName>
    </submittedName>
</protein>
<sequence>MLKQSRILFAAFALCLMSSTAMRAQAATQTPLEKALSHIDVALNGTGVFTKSTTGTVTSSSVTNAGATVTQDTSNTFGALFTLRATKSPYVGLEGNIGYQRFTETYDCCNLQGGAQTNAYEYTFGYVVHPPHEFLGAKPYASVGAGTLAFRPTVNGGQGLTTQARAVYYYSAGVDVPAFADFFSVRLGFRQLFYLAPDFGQKYITTKQRTYTSEPVIGFVFHF</sequence>
<evidence type="ECO:0000313" key="3">
    <source>
        <dbReference type="Proteomes" id="UP000006844"/>
    </source>
</evidence>
<organism evidence="2 3">
    <name type="scientific">Terriglobus saanensis (strain ATCC BAA-1853 / DSM 23119 / SP1PR4)</name>
    <dbReference type="NCBI Taxonomy" id="401053"/>
    <lineage>
        <taxon>Bacteria</taxon>
        <taxon>Pseudomonadati</taxon>
        <taxon>Acidobacteriota</taxon>
        <taxon>Terriglobia</taxon>
        <taxon>Terriglobales</taxon>
        <taxon>Acidobacteriaceae</taxon>
        <taxon>Terriglobus</taxon>
    </lineage>
</organism>
<dbReference type="KEGG" id="tsa:AciPR4_0720"/>
<reference evidence="2 3" key="1">
    <citation type="journal article" date="2012" name="Stand. Genomic Sci.">
        <title>Complete genome sequence of Terriglobus saanensis type strain SP1PR4(T), an Acidobacteria from tundra soil.</title>
        <authorList>
            <person name="Rawat S.R."/>
            <person name="Mannisto M.K."/>
            <person name="Starovoytov V."/>
            <person name="Goodwin L."/>
            <person name="Nolan M."/>
            <person name="Hauser L."/>
            <person name="Land M."/>
            <person name="Davenport K.W."/>
            <person name="Woyke T."/>
            <person name="Haggblom M.M."/>
        </authorList>
    </citation>
    <scope>NUCLEOTIDE SEQUENCE</scope>
    <source>
        <strain evidence="3">ATCC BAA-1853 / DSM 23119 / SP1PR4</strain>
    </source>
</reference>
<gene>
    <name evidence="2" type="ordered locus">AciPR4_0720</name>
</gene>
<dbReference type="AlphaFoldDB" id="E8V5L9"/>
<dbReference type="Proteomes" id="UP000006844">
    <property type="component" value="Chromosome"/>
</dbReference>
<dbReference type="STRING" id="401053.AciPR4_0720"/>
<evidence type="ECO:0000256" key="1">
    <source>
        <dbReference type="SAM" id="SignalP"/>
    </source>
</evidence>
<proteinExistence type="predicted"/>
<dbReference type="RefSeq" id="WP_013567286.1">
    <property type="nucleotide sequence ID" value="NC_014963.1"/>
</dbReference>
<feature type="signal peptide" evidence="1">
    <location>
        <begin position="1"/>
        <end position="23"/>
    </location>
</feature>
<dbReference type="OrthoDB" id="122222at2"/>
<keyword evidence="3" id="KW-1185">Reference proteome</keyword>
<evidence type="ECO:0000313" key="2">
    <source>
        <dbReference type="EMBL" id="ADV81553.1"/>
    </source>
</evidence>
<feature type="chain" id="PRO_5003229003" evidence="1">
    <location>
        <begin position="24"/>
        <end position="223"/>
    </location>
</feature>
<dbReference type="eggNOG" id="COG3637">
    <property type="taxonomic scope" value="Bacteria"/>
</dbReference>
<dbReference type="EMBL" id="CP002467">
    <property type="protein sequence ID" value="ADV81553.1"/>
    <property type="molecule type" value="Genomic_DNA"/>
</dbReference>
<dbReference type="HOGENOM" id="CLU_1188610_0_0_0"/>
<accession>E8V5L9</accession>
<name>E8V5L9_TERSS</name>
<dbReference type="InterPro" id="IPR011250">
    <property type="entry name" value="OMP/PagP_B-barrel"/>
</dbReference>
<keyword evidence="1" id="KW-0732">Signal</keyword>